<dbReference type="GO" id="GO:0019988">
    <property type="term" value="P:charged-tRNA amino acid modification"/>
    <property type="evidence" value="ECO:0007669"/>
    <property type="project" value="InterPro"/>
</dbReference>
<dbReference type="Pfam" id="PF17184">
    <property type="entry name" value="Rit1_C"/>
    <property type="match status" value="1"/>
</dbReference>
<dbReference type="PANTHER" id="PTHR31811">
    <property type="entry name" value="TRNA A64-2'-O-RIBOSYLPHOSPHATE TRANSFERASE"/>
    <property type="match status" value="1"/>
</dbReference>
<sequence length="497" mass="56055">MEINHQISKELNKKFRNENTNLKNRLHSILLDYDYIKNYILPTYYPKFPIIPNQRCGLWYLPPELYRSLNTSVYFKSTDGHTNIWEFSTRRTNFHLFQILLNGSGSSGSGSGVVIVDSTRRGKKLPDSLSKTIPIWCSVINCIMNGNGNQNSDDLGLYLPPETVSATEGGQIRKKIIFLVQKIKEKFPQIVKTCQAFKNDSSHNNVSRVILRPIWCYPGSRMNMDPFTGKIIPWEDTNSNDAKSDVKIYTIVCCCCSYQCQDGIDKRNGFTYVQGAADDHESWSHGLEPLDFWFNLEKLGDIRKSDEELISLIKNEIKQKTLRNIISPVNNTCEIVKDAIYLSSTLAKIPISYSLVINCSGEILEASDNSTVVKNYPTLISGSKKSGKLLRSLLIEIVPIIELVLSKCNNDISSSGPILISCDTGTDIAPSIILTILSLHFEILDDDHGWGNYSDSKKDISKTVIKQHLIKLIDQCSPFYQINPSRATLNSVNAFLM</sequence>
<organism evidence="3 4">
    <name type="scientific">Saccharomycodes ludwigii</name>
    <dbReference type="NCBI Taxonomy" id="36035"/>
    <lineage>
        <taxon>Eukaryota</taxon>
        <taxon>Fungi</taxon>
        <taxon>Dikarya</taxon>
        <taxon>Ascomycota</taxon>
        <taxon>Saccharomycotina</taxon>
        <taxon>Saccharomycetes</taxon>
        <taxon>Saccharomycodales</taxon>
        <taxon>Saccharomycodaceae</taxon>
        <taxon>Saccharomycodes</taxon>
    </lineage>
</organism>
<evidence type="ECO:0000313" key="3">
    <source>
        <dbReference type="EMBL" id="SSD60229.1"/>
    </source>
</evidence>
<dbReference type="AlphaFoldDB" id="A0A376B6M6"/>
<protein>
    <submittedName>
        <fullName evidence="3">Related to tRNA A64-2'-O-ribosylphosphate transferase</fullName>
    </submittedName>
</protein>
<keyword evidence="4" id="KW-1185">Reference proteome</keyword>
<dbReference type="Proteomes" id="UP000262825">
    <property type="component" value="Unassembled WGS sequence"/>
</dbReference>
<name>A0A376B6M6_9ASCO</name>
<dbReference type="GO" id="GO:0043399">
    <property type="term" value="F:tRNA adenosine(64)-2'-O-ribosylphosphate transferase activity"/>
    <property type="evidence" value="ECO:0007669"/>
    <property type="project" value="InterPro"/>
</dbReference>
<dbReference type="PIRSF" id="PIRSF007747">
    <property type="entry name" value="Ribosyl_Ptfrase"/>
    <property type="match status" value="1"/>
</dbReference>
<gene>
    <name evidence="3" type="ORF">SCODWIG_01990</name>
</gene>
<reference evidence="4" key="1">
    <citation type="submission" date="2018-06" db="EMBL/GenBank/DDBJ databases">
        <authorList>
            <person name="Guldener U."/>
        </authorList>
    </citation>
    <scope>NUCLEOTIDE SEQUENCE [LARGE SCALE GENOMIC DNA]</scope>
    <source>
        <strain evidence="4">UTAD17</strain>
    </source>
</reference>
<proteinExistence type="predicted"/>
<evidence type="ECO:0000259" key="1">
    <source>
        <dbReference type="Pfam" id="PF04179"/>
    </source>
</evidence>
<dbReference type="VEuPathDB" id="FungiDB:SCODWIG_01990"/>
<dbReference type="GO" id="GO:0005737">
    <property type="term" value="C:cytoplasm"/>
    <property type="evidence" value="ECO:0007669"/>
    <property type="project" value="TreeGrafter"/>
</dbReference>
<keyword evidence="3" id="KW-0808">Transferase</keyword>
<dbReference type="EMBL" id="UFAJ01000302">
    <property type="protein sequence ID" value="SSD60229.1"/>
    <property type="molecule type" value="Genomic_DNA"/>
</dbReference>
<dbReference type="InterPro" id="IPR007306">
    <property type="entry name" value="Rit1"/>
</dbReference>
<accession>A0A376B6M6</accession>
<evidence type="ECO:0000313" key="4">
    <source>
        <dbReference type="Proteomes" id="UP000262825"/>
    </source>
</evidence>
<evidence type="ECO:0000259" key="2">
    <source>
        <dbReference type="Pfam" id="PF17184"/>
    </source>
</evidence>
<dbReference type="InterPro" id="IPR033449">
    <property type="entry name" value="Rit1_N"/>
</dbReference>
<dbReference type="Pfam" id="PF04179">
    <property type="entry name" value="Init_tRNA_PT"/>
    <property type="match status" value="1"/>
</dbReference>
<dbReference type="PANTHER" id="PTHR31811:SF0">
    <property type="entry name" value="TRNA A64-2'-O-RIBOSYLPHOSPHATE TRANSFERASE"/>
    <property type="match status" value="1"/>
</dbReference>
<feature type="domain" description="Rit1 DUSP-like" evidence="1">
    <location>
        <begin position="380"/>
        <end position="496"/>
    </location>
</feature>
<feature type="domain" description="Rit1 N-terminal" evidence="2">
    <location>
        <begin position="16"/>
        <end position="315"/>
    </location>
</feature>
<dbReference type="InterPro" id="IPR033421">
    <property type="entry name" value="Rit1_DUSP-like"/>
</dbReference>